<evidence type="ECO:0008006" key="3">
    <source>
        <dbReference type="Google" id="ProtNLM"/>
    </source>
</evidence>
<dbReference type="Gene3D" id="2.30.40.10">
    <property type="entry name" value="Urease, subunit C, domain 1"/>
    <property type="match status" value="1"/>
</dbReference>
<dbReference type="InterPro" id="IPR011059">
    <property type="entry name" value="Metal-dep_hydrolase_composite"/>
</dbReference>
<protein>
    <recommendedName>
        <fullName evidence="3">Amidohydrolase-related domain-containing protein</fullName>
    </recommendedName>
</protein>
<dbReference type="GO" id="GO:0016810">
    <property type="term" value="F:hydrolase activity, acting on carbon-nitrogen (but not peptide) bonds"/>
    <property type="evidence" value="ECO:0007669"/>
    <property type="project" value="InterPro"/>
</dbReference>
<dbReference type="OrthoDB" id="9802793at2"/>
<reference evidence="1 2" key="1">
    <citation type="submission" date="2018-10" db="EMBL/GenBank/DDBJ databases">
        <title>Draft Genome Sequence of Anaerotignum sp. KCTC 15736.</title>
        <authorList>
            <person name="Choi S.H."/>
            <person name="Kim J.S."/>
            <person name="Kang S.W."/>
            <person name="Lee J.S."/>
            <person name="Park S.H."/>
        </authorList>
    </citation>
    <scope>NUCLEOTIDE SEQUENCE [LARGE SCALE GENOMIC DNA]</scope>
    <source>
        <strain evidence="1 2">KCTC 15736</strain>
    </source>
</reference>
<evidence type="ECO:0000313" key="2">
    <source>
        <dbReference type="Proteomes" id="UP000287361"/>
    </source>
</evidence>
<organism evidence="1 2">
    <name type="scientific">Anaerotignum faecicola</name>
    <dbReference type="NCBI Taxonomy" id="2358141"/>
    <lineage>
        <taxon>Bacteria</taxon>
        <taxon>Bacillati</taxon>
        <taxon>Bacillota</taxon>
        <taxon>Clostridia</taxon>
        <taxon>Lachnospirales</taxon>
        <taxon>Anaerotignaceae</taxon>
        <taxon>Anaerotignum</taxon>
    </lineage>
</organism>
<dbReference type="EMBL" id="BHVZ01000011">
    <property type="protein sequence ID" value="GCB30219.1"/>
    <property type="molecule type" value="Genomic_DNA"/>
</dbReference>
<evidence type="ECO:0000313" key="1">
    <source>
        <dbReference type="EMBL" id="GCB30219.1"/>
    </source>
</evidence>
<proteinExistence type="predicted"/>
<keyword evidence="2" id="KW-1185">Reference proteome</keyword>
<accession>A0A401LF83</accession>
<dbReference type="AlphaFoldDB" id="A0A401LF83"/>
<dbReference type="SUPFAM" id="SSF51338">
    <property type="entry name" value="Composite domain of metallo-dependent hydrolases"/>
    <property type="match status" value="1"/>
</dbReference>
<dbReference type="Proteomes" id="UP000287361">
    <property type="component" value="Unassembled WGS sequence"/>
</dbReference>
<gene>
    <name evidence="1" type="ORF">KGMB03357_18800</name>
</gene>
<sequence>MDYILANATVFVHGKFMKSNVFIANGMIHEISNRTPQADCSVYDLNGCFVFPGLLMFMCI</sequence>
<name>A0A401LF83_9FIRM</name>
<comment type="caution">
    <text evidence="1">The sequence shown here is derived from an EMBL/GenBank/DDBJ whole genome shotgun (WGS) entry which is preliminary data.</text>
</comment>